<sequence>MHDPDSAPAEPPASHGRPDLQPLEAMRDALQAQVHQLERQLARLSHDLRNPLGAIRLGTELLRRGALDPQQRQVLDHIDSAGERAQQLIDQRIAEAQTAASTDEQHRPVALHALVAQCVETLAQAFPGHALEHDRLGEGHCQADPDRLAQLVGRMVAEAAAVATPGSGLIVASIVEPERFRIAVHAPTPAEGEAPDGGGEDRLRDAVRSQSGRLEVMRQAAPPGRTLVASFARTAAAL</sequence>
<evidence type="ECO:0000256" key="1">
    <source>
        <dbReference type="ARBA" id="ARBA00000085"/>
    </source>
</evidence>
<evidence type="ECO:0000313" key="8">
    <source>
        <dbReference type="Proteomes" id="UP000255265"/>
    </source>
</evidence>
<name>A0A370FM48_9BURK</name>
<dbReference type="GO" id="GO:0000156">
    <property type="term" value="F:phosphorelay response regulator activity"/>
    <property type="evidence" value="ECO:0007669"/>
    <property type="project" value="TreeGrafter"/>
</dbReference>
<dbReference type="Proteomes" id="UP000255265">
    <property type="component" value="Unassembled WGS sequence"/>
</dbReference>
<dbReference type="InterPro" id="IPR050351">
    <property type="entry name" value="BphY/WalK/GraS-like"/>
</dbReference>
<keyword evidence="4" id="KW-0418">Kinase</keyword>
<dbReference type="InterPro" id="IPR005467">
    <property type="entry name" value="His_kinase_dom"/>
</dbReference>
<feature type="region of interest" description="Disordered" evidence="5">
    <location>
        <begin position="1"/>
        <end position="24"/>
    </location>
</feature>
<proteinExistence type="predicted"/>
<keyword evidence="3" id="KW-0808">Transferase</keyword>
<comment type="caution">
    <text evidence="7">The sequence shown here is derived from an EMBL/GenBank/DDBJ whole genome shotgun (WGS) entry which is preliminary data.</text>
</comment>
<dbReference type="GO" id="GO:0000155">
    <property type="term" value="F:phosphorelay sensor kinase activity"/>
    <property type="evidence" value="ECO:0007669"/>
    <property type="project" value="InterPro"/>
</dbReference>
<gene>
    <name evidence="7" type="ORF">DFR41_101523</name>
</gene>
<dbReference type="GO" id="GO:0030295">
    <property type="term" value="F:protein kinase activator activity"/>
    <property type="evidence" value="ECO:0007669"/>
    <property type="project" value="TreeGrafter"/>
</dbReference>
<dbReference type="OrthoDB" id="8859763at2"/>
<dbReference type="Pfam" id="PF00512">
    <property type="entry name" value="HisKA"/>
    <property type="match status" value="1"/>
</dbReference>
<accession>A0A370FM48</accession>
<dbReference type="PROSITE" id="PS50109">
    <property type="entry name" value="HIS_KIN"/>
    <property type="match status" value="1"/>
</dbReference>
<evidence type="ECO:0000256" key="5">
    <source>
        <dbReference type="SAM" id="MobiDB-lite"/>
    </source>
</evidence>
<dbReference type="GO" id="GO:0007234">
    <property type="term" value="P:osmosensory signaling via phosphorelay pathway"/>
    <property type="evidence" value="ECO:0007669"/>
    <property type="project" value="TreeGrafter"/>
</dbReference>
<comment type="catalytic activity">
    <reaction evidence="1">
        <text>ATP + protein L-histidine = ADP + protein N-phospho-L-histidine.</text>
        <dbReference type="EC" id="2.7.13.3"/>
    </reaction>
</comment>
<evidence type="ECO:0000256" key="3">
    <source>
        <dbReference type="ARBA" id="ARBA00022679"/>
    </source>
</evidence>
<evidence type="ECO:0000256" key="4">
    <source>
        <dbReference type="ARBA" id="ARBA00022777"/>
    </source>
</evidence>
<dbReference type="SUPFAM" id="SSF47384">
    <property type="entry name" value="Homodimeric domain of signal transducing histidine kinase"/>
    <property type="match status" value="1"/>
</dbReference>
<feature type="compositionally biased region" description="Low complexity" evidence="5">
    <location>
        <begin position="1"/>
        <end position="14"/>
    </location>
</feature>
<evidence type="ECO:0000259" key="6">
    <source>
        <dbReference type="PROSITE" id="PS50109"/>
    </source>
</evidence>
<dbReference type="CDD" id="cd00082">
    <property type="entry name" value="HisKA"/>
    <property type="match status" value="1"/>
</dbReference>
<dbReference type="EMBL" id="QQAV01000001">
    <property type="protein sequence ID" value="RDI28767.1"/>
    <property type="molecule type" value="Genomic_DNA"/>
</dbReference>
<dbReference type="InterPro" id="IPR036097">
    <property type="entry name" value="HisK_dim/P_sf"/>
</dbReference>
<evidence type="ECO:0000313" key="7">
    <source>
        <dbReference type="EMBL" id="RDI28767.1"/>
    </source>
</evidence>
<keyword evidence="8" id="KW-1185">Reference proteome</keyword>
<reference evidence="7 8" key="1">
    <citation type="submission" date="2018-07" db="EMBL/GenBank/DDBJ databases">
        <title>Genomic Encyclopedia of Type Strains, Phase IV (KMG-IV): sequencing the most valuable type-strain genomes for metagenomic binning, comparative biology and taxonomic classification.</title>
        <authorList>
            <person name="Goeker M."/>
        </authorList>
    </citation>
    <scope>NUCLEOTIDE SEQUENCE [LARGE SCALE GENOMIC DNA]</scope>
    <source>
        <strain evidence="7 8">DSM 21352</strain>
    </source>
</reference>
<organism evidence="7 8">
    <name type="scientific">Pseudacidovorax intermedius</name>
    <dbReference type="NCBI Taxonomy" id="433924"/>
    <lineage>
        <taxon>Bacteria</taxon>
        <taxon>Pseudomonadati</taxon>
        <taxon>Pseudomonadota</taxon>
        <taxon>Betaproteobacteria</taxon>
        <taxon>Burkholderiales</taxon>
        <taxon>Comamonadaceae</taxon>
        <taxon>Pseudacidovorax</taxon>
    </lineage>
</organism>
<dbReference type="PANTHER" id="PTHR42878:SF15">
    <property type="entry name" value="BACTERIOPHYTOCHROME"/>
    <property type="match status" value="1"/>
</dbReference>
<feature type="domain" description="Histidine kinase" evidence="6">
    <location>
        <begin position="43"/>
        <end position="235"/>
    </location>
</feature>
<dbReference type="SMART" id="SM00388">
    <property type="entry name" value="HisKA"/>
    <property type="match status" value="1"/>
</dbReference>
<dbReference type="PANTHER" id="PTHR42878">
    <property type="entry name" value="TWO-COMPONENT HISTIDINE KINASE"/>
    <property type="match status" value="1"/>
</dbReference>
<protein>
    <recommendedName>
        <fullName evidence="2">histidine kinase</fullName>
        <ecNumber evidence="2">2.7.13.3</ecNumber>
    </recommendedName>
</protein>
<evidence type="ECO:0000256" key="2">
    <source>
        <dbReference type="ARBA" id="ARBA00012438"/>
    </source>
</evidence>
<dbReference type="EC" id="2.7.13.3" evidence="2"/>
<dbReference type="InterPro" id="IPR003661">
    <property type="entry name" value="HisK_dim/P_dom"/>
</dbReference>
<dbReference type="AlphaFoldDB" id="A0A370FM48"/>
<dbReference type="Gene3D" id="1.10.287.130">
    <property type="match status" value="1"/>
</dbReference>
<dbReference type="RefSeq" id="WP_114801594.1">
    <property type="nucleotide sequence ID" value="NZ_QQAV01000001.1"/>
</dbReference>